<proteinExistence type="predicted"/>
<dbReference type="EMBL" id="CP026309">
    <property type="protein sequence ID" value="AUV80873.1"/>
    <property type="molecule type" value="Genomic_DNA"/>
</dbReference>
<name>A0A2I8VG19_9EURY</name>
<evidence type="ECO:0000313" key="3">
    <source>
        <dbReference type="Proteomes" id="UP000236584"/>
    </source>
</evidence>
<organism evidence="2 3">
    <name type="scientific">Salinigranum rubrum</name>
    <dbReference type="NCBI Taxonomy" id="755307"/>
    <lineage>
        <taxon>Archaea</taxon>
        <taxon>Methanobacteriati</taxon>
        <taxon>Methanobacteriota</taxon>
        <taxon>Stenosarchaea group</taxon>
        <taxon>Halobacteria</taxon>
        <taxon>Halobacteriales</taxon>
        <taxon>Haloferacaceae</taxon>
        <taxon>Salinigranum</taxon>
    </lineage>
</organism>
<keyword evidence="3" id="KW-1185">Reference proteome</keyword>
<gene>
    <name evidence="2" type="ORF">C2R22_03700</name>
</gene>
<feature type="region of interest" description="Disordered" evidence="1">
    <location>
        <begin position="34"/>
        <end position="77"/>
    </location>
</feature>
<dbReference type="AlphaFoldDB" id="A0A2I8VG19"/>
<evidence type="ECO:0000256" key="1">
    <source>
        <dbReference type="SAM" id="MobiDB-lite"/>
    </source>
</evidence>
<accession>A0A2I8VG19</accession>
<protein>
    <submittedName>
        <fullName evidence="2">Uncharacterized protein</fullName>
    </submittedName>
</protein>
<reference evidence="2 3" key="1">
    <citation type="submission" date="2018-01" db="EMBL/GenBank/DDBJ databases">
        <title>Complete genome sequence of Salinigranum rubrum GX10T, an extremely halophilic archaeon isolated from a marine solar saltern.</title>
        <authorList>
            <person name="Han S."/>
        </authorList>
    </citation>
    <scope>NUCLEOTIDE SEQUENCE [LARGE SCALE GENOMIC DNA]</scope>
    <source>
        <strain evidence="2 3">GX10</strain>
    </source>
</reference>
<dbReference type="KEGG" id="srub:C2R22_03700"/>
<sequence>MMKALTHITAGRTATRVLLVAVMLTSAVAGTSGMAAAEPMDGKGNDVPTLPPSLYSLDGKGNDPLPPTLSSLDGKGNDVPTLPPSLYSLAGIGNDATINAFPINNVTAFTAAYVGRGGGSGKPSF</sequence>
<dbReference type="Proteomes" id="UP000236584">
    <property type="component" value="Chromosome"/>
</dbReference>
<evidence type="ECO:0000313" key="2">
    <source>
        <dbReference type="EMBL" id="AUV80873.1"/>
    </source>
</evidence>